<dbReference type="InterPro" id="IPR003598">
    <property type="entry name" value="Ig_sub2"/>
</dbReference>
<dbReference type="Pfam" id="PF00047">
    <property type="entry name" value="ig"/>
    <property type="match status" value="1"/>
</dbReference>
<dbReference type="InterPro" id="IPR013151">
    <property type="entry name" value="Immunoglobulin_dom"/>
</dbReference>
<comment type="caution">
    <text evidence="5">The sequence shown here is derived from an EMBL/GenBank/DDBJ whole genome shotgun (WGS) entry which is preliminary data.</text>
</comment>
<organism evidence="5 6">
    <name type="scientific">Mugilogobius chulae</name>
    <name type="common">yellowstripe goby</name>
    <dbReference type="NCBI Taxonomy" id="88201"/>
    <lineage>
        <taxon>Eukaryota</taxon>
        <taxon>Metazoa</taxon>
        <taxon>Chordata</taxon>
        <taxon>Craniata</taxon>
        <taxon>Vertebrata</taxon>
        <taxon>Euteleostomi</taxon>
        <taxon>Actinopterygii</taxon>
        <taxon>Neopterygii</taxon>
        <taxon>Teleostei</taxon>
        <taxon>Neoteleostei</taxon>
        <taxon>Acanthomorphata</taxon>
        <taxon>Gobiaria</taxon>
        <taxon>Gobiiformes</taxon>
        <taxon>Gobioidei</taxon>
        <taxon>Gobiidae</taxon>
        <taxon>Gobionellinae</taxon>
        <taxon>Mugilogobius</taxon>
    </lineage>
</organism>
<dbReference type="SMART" id="SM00409">
    <property type="entry name" value="IG"/>
    <property type="match status" value="11"/>
</dbReference>
<feature type="domain" description="Ig-like" evidence="4">
    <location>
        <begin position="402"/>
        <end position="492"/>
    </location>
</feature>
<feature type="domain" description="Ig-like" evidence="4">
    <location>
        <begin position="1703"/>
        <end position="1795"/>
    </location>
</feature>
<dbReference type="InterPro" id="IPR007110">
    <property type="entry name" value="Ig-like_dom"/>
</dbReference>
<evidence type="ECO:0000313" key="6">
    <source>
        <dbReference type="Proteomes" id="UP001460270"/>
    </source>
</evidence>
<sequence>MLCVSLLRAGQDGWKSDSPWIPSITVSGDQTETEVVTITCSAVTPCPLAPPKLTWDLHQDSANIKDKNSDRTFTTKITQNITLTEEHDGLMIKCNASYPVSGGGFKMSDNNVTLSVSYAPKNTSAVVSPSGSLSAGQSVTLSCSSRAKPPVQHFTWFRHSSQGPVNVSEGQTYTFNFTEEEQYYCVASNTLRNGYSPVIQLRTEVVSENTVKADVTWIGSYNIVQLCGVLLLCCSLVVFECWFRKIYKKREQILPFGNMFVHVLLNLLLSSGADAQCLTNLKPTTPSPMEALSGSCLFVPCTYKPVNTNQDINPKNSVTGSWSKGSNYGYGRTKFSISGDPSKSYPMNITGNLKIKDCTTMFYDLNQSHQDDYYFRIENNPFTASAVCDPLHITVRDSPWIPSITVSGDQTETEVVTITCSAVTPCPDNPPNITWDLQQGTANIKYKNSDRTFTTKITHSITLTDAHDGLMIKCNASYPVSGGFKMSDSKITLSVSYGPKNTSAVVSPSGSLSAGQSVTLSCSSRAKPPVQHFTWFRHNSQGQSKSLKDRLTHSTSVKKENIIVWPQMNMAMGPHSGLIFFTKCCIYHMLLVESVFLTLMTGAERLSFRQTLTLTTGAEHSPWSPSITVSGDQTETEVVTLTCSAVTPCPLAPPKLTWDLHQDTVSITERNSDGTFTTKITQNITLTEEHDGLMLKCNASYPVSGGGFKMSDSNVTLSVSYGPKNTSAVVSPSGSLSAGQSVTLSCSSRAKPPVQHFTWFRHSSQGPVKVTEGQNYTFNFTQDEEYYCVASNQLLNQFSPIIQLRSKGISYKNNGIKWAITDSITAQESTTRLSRGKADQFQTTSQHPGQWALRLLFDLLENVTLPEHTCVSCDCDESLSLNVTTPNVLEALSGSCLQIPCSFTPKSLLKDNFDATRRVIGVWIKTHHSFRPNPEFVIFNSSKENNPYPMKLTGDLTKKDCTTLFNNLTTKYSDMYYFRIENKPFSATDFCNPLQIKVTDSPWRPSVEVFGELKVTEVVNITCSAVTPCPHKPPELTWDPPQVSPKSSLQQNSDGTFTTSITQTITLTSSHDGHKLTCFVAYPVRGEQYKTAQITITLNVTQRGVFGNCNVLLNVATPNTLKALSGSCLQIPCSFTPKSLSQDNFDATRTVIGVWLKTGTNFGTNPDYVIFNSSHENNPYPMKITGDLTKKNCTTLFSNLTKEYSDQYFFRIENRPFVSTAACEPLQINIIDRDKDGDYNMLSCHSLSTRPPKLTWDLHQDTANITERNSDGTFTTKITQSITLTDAHDGLKIKCNASYPVSGGFKMSDSNVTLSVSSVVSPSGSLSAGQSVTLSCSSRAKPPVQHFTWFRHSSQGPVKVTEGQTYTFNITEDGVYYCVASNTLRNEYSSIIQLRSKAGGSVVTRIDSYNIVKLCGVLLLCCSLVVWLCFGKNIGSSEKMKDCTTEFNDLKSEYTEKYFFRVEDGSFMSTASCSPVDITVRDSPWSPSIEVFGDLTETEVVTITCSAITPCPHKPPKLTLNLQQDSLTHNLRPNSNGTFINSITQTITLTSSHDGHKLTCSAAYPVRGEQDKTAQTTITLNVERIVQNEQTQINTNYCYEDMDVFSVNSVVLSSMLCVFLCIVLSNSCHLDPSISISPVSLEGLSGSCLLIPCEFKKDCTTEFNDLKSEYTEKYFFRVEDGSFMSTASCSPVNITVRDSPWSPSIEVVGNLTETEVVTITCSAVTPCPHNPPKLTLNLQQDSLTHNMQPNSNGTFTTSITQTITLTSSHDGHELTCSAAYPVRGEQDKTAQTTITLNVTRKSGDVMVMWLSAIIVLLIVLIVVFVLIWHFKFRRAHCAAPTVQPRDAAAQEEPAETEDSSCTTKT</sequence>
<feature type="domain" description="Ig-like" evidence="4">
    <location>
        <begin position="1005"/>
        <end position="1097"/>
    </location>
</feature>
<dbReference type="SUPFAM" id="SSF48726">
    <property type="entry name" value="Immunoglobulin"/>
    <property type="match status" value="10"/>
</dbReference>
<dbReference type="Proteomes" id="UP001460270">
    <property type="component" value="Unassembled WGS sequence"/>
</dbReference>
<keyword evidence="3" id="KW-1133">Transmembrane helix</keyword>
<keyword evidence="3" id="KW-0472">Membrane</keyword>
<reference evidence="6" key="1">
    <citation type="submission" date="2024-04" db="EMBL/GenBank/DDBJ databases">
        <title>Salinicola lusitanus LLJ914,a marine bacterium isolated from the Okinawa Trough.</title>
        <authorList>
            <person name="Li J."/>
        </authorList>
    </citation>
    <scope>NUCLEOTIDE SEQUENCE [LARGE SCALE GENOMIC DNA]</scope>
</reference>
<protein>
    <recommendedName>
        <fullName evidence="4">Ig-like domain-containing protein</fullName>
    </recommendedName>
</protein>
<evidence type="ECO:0000256" key="3">
    <source>
        <dbReference type="SAM" id="Phobius"/>
    </source>
</evidence>
<feature type="domain" description="Ig-like" evidence="4">
    <location>
        <begin position="1487"/>
        <end position="1579"/>
    </location>
</feature>
<feature type="domain" description="Ig-like" evidence="4">
    <location>
        <begin position="1310"/>
        <end position="1389"/>
    </location>
</feature>
<feature type="domain" description="Ig-like" evidence="4">
    <location>
        <begin position="22"/>
        <end position="113"/>
    </location>
</feature>
<accession>A0AAW0MR40</accession>
<dbReference type="Gene3D" id="2.60.40.10">
    <property type="entry name" value="Immunoglobulins"/>
    <property type="match status" value="14"/>
</dbReference>
<keyword evidence="3" id="KW-0812">Transmembrane</keyword>
<dbReference type="SMART" id="SM00408">
    <property type="entry name" value="IGc2"/>
    <property type="match status" value="3"/>
</dbReference>
<dbReference type="Pfam" id="PF13927">
    <property type="entry name" value="Ig_3"/>
    <property type="match status" value="1"/>
</dbReference>
<dbReference type="InterPro" id="IPR013783">
    <property type="entry name" value="Ig-like_fold"/>
</dbReference>
<dbReference type="EMBL" id="JBBPFD010000022">
    <property type="protein sequence ID" value="KAK7881617.1"/>
    <property type="molecule type" value="Genomic_DNA"/>
</dbReference>
<dbReference type="InterPro" id="IPR036179">
    <property type="entry name" value="Ig-like_dom_sf"/>
</dbReference>
<feature type="transmembrane region" description="Helical" evidence="3">
    <location>
        <begin position="1806"/>
        <end position="1828"/>
    </location>
</feature>
<proteinExistence type="predicted"/>
<dbReference type="PROSITE" id="PS50835">
    <property type="entry name" value="IG_LIKE"/>
    <property type="match status" value="11"/>
</dbReference>
<dbReference type="InterPro" id="IPR003599">
    <property type="entry name" value="Ig_sub"/>
</dbReference>
<gene>
    <name evidence="5" type="ORF">WMY93_030026</name>
</gene>
<feature type="domain" description="Ig-like" evidence="4">
    <location>
        <begin position="625"/>
        <end position="716"/>
    </location>
</feature>
<evidence type="ECO:0000259" key="4">
    <source>
        <dbReference type="PROSITE" id="PS50835"/>
    </source>
</evidence>
<dbReference type="PANTHER" id="PTHR46484">
    <property type="entry name" value="SI:CH211-171H4.5-RELATED"/>
    <property type="match status" value="1"/>
</dbReference>
<evidence type="ECO:0000256" key="2">
    <source>
        <dbReference type="SAM" id="MobiDB-lite"/>
    </source>
</evidence>
<feature type="region of interest" description="Disordered" evidence="2">
    <location>
        <begin position="1841"/>
        <end position="1865"/>
    </location>
</feature>
<feature type="domain" description="Ig-like" evidence="4">
    <location>
        <begin position="1216"/>
        <end position="1298"/>
    </location>
</feature>
<keyword evidence="1" id="KW-0393">Immunoglobulin domain</keyword>
<evidence type="ECO:0000313" key="5">
    <source>
        <dbReference type="EMBL" id="KAK7881617.1"/>
    </source>
</evidence>
<feature type="domain" description="Ig-like" evidence="4">
    <location>
        <begin position="499"/>
        <end position="541"/>
    </location>
</feature>
<feature type="domain" description="Ig-like" evidence="4">
    <location>
        <begin position="120"/>
        <end position="207"/>
    </location>
</feature>
<keyword evidence="6" id="KW-1185">Reference proteome</keyword>
<evidence type="ECO:0000256" key="1">
    <source>
        <dbReference type="ARBA" id="ARBA00023319"/>
    </source>
</evidence>
<name>A0AAW0MR40_9GOBI</name>
<dbReference type="PANTHER" id="PTHR46484:SF8">
    <property type="entry name" value="B-CELL RECEPTOR CD22-LIKE-RELATED"/>
    <property type="match status" value="1"/>
</dbReference>
<feature type="domain" description="Ig-like" evidence="4">
    <location>
        <begin position="723"/>
        <end position="799"/>
    </location>
</feature>